<evidence type="ECO:0000313" key="1">
    <source>
        <dbReference type="EMBL" id="KAJ8354269.1"/>
    </source>
</evidence>
<organism evidence="1 2">
    <name type="scientific">Synaphobranchus kaupii</name>
    <name type="common">Kaup's arrowtooth eel</name>
    <dbReference type="NCBI Taxonomy" id="118154"/>
    <lineage>
        <taxon>Eukaryota</taxon>
        <taxon>Metazoa</taxon>
        <taxon>Chordata</taxon>
        <taxon>Craniata</taxon>
        <taxon>Vertebrata</taxon>
        <taxon>Euteleostomi</taxon>
        <taxon>Actinopterygii</taxon>
        <taxon>Neopterygii</taxon>
        <taxon>Teleostei</taxon>
        <taxon>Anguilliformes</taxon>
        <taxon>Synaphobranchidae</taxon>
        <taxon>Synaphobranchus</taxon>
    </lineage>
</organism>
<dbReference type="Proteomes" id="UP001152622">
    <property type="component" value="Chromosome 7"/>
</dbReference>
<dbReference type="EMBL" id="JAINUF010000007">
    <property type="protein sequence ID" value="KAJ8354269.1"/>
    <property type="molecule type" value="Genomic_DNA"/>
</dbReference>
<proteinExistence type="predicted"/>
<accession>A0A9Q1FA88</accession>
<gene>
    <name evidence="1" type="ORF">SKAU_G00218360</name>
</gene>
<protein>
    <submittedName>
        <fullName evidence="1">Uncharacterized protein</fullName>
    </submittedName>
</protein>
<keyword evidence="2" id="KW-1185">Reference proteome</keyword>
<name>A0A9Q1FA88_SYNKA</name>
<reference evidence="1" key="1">
    <citation type="journal article" date="2023" name="Science">
        <title>Genome structures resolve the early diversification of teleost fishes.</title>
        <authorList>
            <person name="Parey E."/>
            <person name="Louis A."/>
            <person name="Montfort J."/>
            <person name="Bouchez O."/>
            <person name="Roques C."/>
            <person name="Iampietro C."/>
            <person name="Lluch J."/>
            <person name="Castinel A."/>
            <person name="Donnadieu C."/>
            <person name="Desvignes T."/>
            <person name="Floi Bucao C."/>
            <person name="Jouanno E."/>
            <person name="Wen M."/>
            <person name="Mejri S."/>
            <person name="Dirks R."/>
            <person name="Jansen H."/>
            <person name="Henkel C."/>
            <person name="Chen W.J."/>
            <person name="Zahm M."/>
            <person name="Cabau C."/>
            <person name="Klopp C."/>
            <person name="Thompson A.W."/>
            <person name="Robinson-Rechavi M."/>
            <person name="Braasch I."/>
            <person name="Lecointre G."/>
            <person name="Bobe J."/>
            <person name="Postlethwait J.H."/>
            <person name="Berthelot C."/>
            <person name="Roest Crollius H."/>
            <person name="Guiguen Y."/>
        </authorList>
    </citation>
    <scope>NUCLEOTIDE SEQUENCE</scope>
    <source>
        <strain evidence="1">WJC10195</strain>
    </source>
</reference>
<evidence type="ECO:0000313" key="2">
    <source>
        <dbReference type="Proteomes" id="UP001152622"/>
    </source>
</evidence>
<dbReference type="AlphaFoldDB" id="A0A9Q1FA88"/>
<sequence length="207" mass="22569">MADNVNLAREQVKEKGNSDFEAEAIQQMRFQRRTAATLAAATAVKERIEAFVAMATGLRDISFTADSVSLAWVKKGPSKGCTEEPALAFQTDGHVLLLSELLENVANRTQAEPRGRAGSLHRCKLQVWAMLAEERLLVAVRTIPCQLNKQRKPCAFPFSAVLFSRHSAAEQRRPKHIHGSASSLLITHGSLLRAGCPLNCPTGCHAA</sequence>
<comment type="caution">
    <text evidence="1">The sequence shown here is derived from an EMBL/GenBank/DDBJ whole genome shotgun (WGS) entry which is preliminary data.</text>
</comment>